<dbReference type="EMBL" id="CP013331">
    <property type="protein sequence ID" value="ALQ40933.1"/>
    <property type="molecule type" value="Genomic_DNA"/>
</dbReference>
<dbReference type="RefSeq" id="WP_029493822.1">
    <property type="nucleotide sequence ID" value="NZ_CP013331.1"/>
</dbReference>
<organism evidence="3">
    <name type="scientific">Fusobacterium hwasookii ChDC F174</name>
    <dbReference type="NCBI Taxonomy" id="1307442"/>
    <lineage>
        <taxon>Bacteria</taxon>
        <taxon>Fusobacteriati</taxon>
        <taxon>Fusobacteriota</taxon>
        <taxon>Fusobacteriia</taxon>
        <taxon>Fusobacteriales</taxon>
        <taxon>Fusobacteriaceae</taxon>
        <taxon>Fusobacterium</taxon>
    </lineage>
</organism>
<dbReference type="AlphaFoldDB" id="A0A0S2ZPT2"/>
<dbReference type="PROSITE" id="PS51257">
    <property type="entry name" value="PROKAR_LIPOPROTEIN"/>
    <property type="match status" value="1"/>
</dbReference>
<feature type="region of interest" description="Disordered" evidence="1">
    <location>
        <begin position="45"/>
        <end position="88"/>
    </location>
</feature>
<protein>
    <recommendedName>
        <fullName evidence="5">Lipoprotein</fullName>
    </recommendedName>
</protein>
<proteinExistence type="predicted"/>
<dbReference type="Proteomes" id="UP000063275">
    <property type="component" value="Chromosome"/>
</dbReference>
<feature type="chain" id="PRO_5006608784" description="Lipoprotein" evidence="2">
    <location>
        <begin position="27"/>
        <end position="269"/>
    </location>
</feature>
<gene>
    <name evidence="3" type="ORF">RN87_10450</name>
</gene>
<keyword evidence="2" id="KW-0732">Signal</keyword>
<sequence length="269" mass="30953">MKRKIKKLLIIMKKILILFLTSVLIACVKEVENKNEINTVNKVEKNESKESETSFQNNENKVEKIEEKPDIKKEEETPKQEKKSKNQGIIKLSDNENEIKIESSNATNGIATLYYNENGVYLSILTTDVPKGEKIYPDEIGSEDIDVLDEIENYSSINKSNSPVGFKVVREIYLVNIDNKNQGFVIQLKLDGKLYAVFCYYNNNARSFYSELLGDYSIWDDNAPSIKNIEVKDNKLIELDYGPDIKSDYNVKKYNITKDKYGNVFAQEI</sequence>
<accession>A0A0S2ZPT2</accession>
<evidence type="ECO:0000313" key="3">
    <source>
        <dbReference type="EMBL" id="ALQ40933.1"/>
    </source>
</evidence>
<evidence type="ECO:0008006" key="5">
    <source>
        <dbReference type="Google" id="ProtNLM"/>
    </source>
</evidence>
<evidence type="ECO:0000256" key="1">
    <source>
        <dbReference type="SAM" id="MobiDB-lite"/>
    </source>
</evidence>
<evidence type="ECO:0000313" key="4">
    <source>
        <dbReference type="Proteomes" id="UP000063275"/>
    </source>
</evidence>
<dbReference type="KEGG" id="fhw:RN87_10450"/>
<feature type="signal peptide" evidence="2">
    <location>
        <begin position="1"/>
        <end position="26"/>
    </location>
</feature>
<reference evidence="3 4" key="1">
    <citation type="submission" date="2015-11" db="EMBL/GenBank/DDBJ databases">
        <authorList>
            <person name="Zhang Y."/>
            <person name="Guo Z."/>
        </authorList>
    </citation>
    <scope>NUCLEOTIDE SEQUENCE [LARGE SCALE GENOMIC DNA]</scope>
    <source>
        <strain evidence="3 4">ChDC F174</strain>
    </source>
</reference>
<feature type="compositionally biased region" description="Basic and acidic residues" evidence="1">
    <location>
        <begin position="60"/>
        <end position="84"/>
    </location>
</feature>
<name>A0A0S2ZPT2_9FUSO</name>
<evidence type="ECO:0000256" key="2">
    <source>
        <dbReference type="SAM" id="SignalP"/>
    </source>
</evidence>